<dbReference type="Proteomes" id="UP001055072">
    <property type="component" value="Unassembled WGS sequence"/>
</dbReference>
<evidence type="ECO:0000313" key="1">
    <source>
        <dbReference type="EMBL" id="KAI0083505.1"/>
    </source>
</evidence>
<comment type="caution">
    <text evidence="1">The sequence shown here is derived from an EMBL/GenBank/DDBJ whole genome shotgun (WGS) entry which is preliminary data.</text>
</comment>
<dbReference type="EMBL" id="MU274962">
    <property type="protein sequence ID" value="KAI0083505.1"/>
    <property type="molecule type" value="Genomic_DNA"/>
</dbReference>
<accession>A0ACB8TNH5</accession>
<name>A0ACB8TNH5_9APHY</name>
<organism evidence="1 2">
    <name type="scientific">Irpex rosettiformis</name>
    <dbReference type="NCBI Taxonomy" id="378272"/>
    <lineage>
        <taxon>Eukaryota</taxon>
        <taxon>Fungi</taxon>
        <taxon>Dikarya</taxon>
        <taxon>Basidiomycota</taxon>
        <taxon>Agaricomycotina</taxon>
        <taxon>Agaricomycetes</taxon>
        <taxon>Polyporales</taxon>
        <taxon>Irpicaceae</taxon>
        <taxon>Irpex</taxon>
    </lineage>
</organism>
<sequence length="229" mass="26680">MNHRQTNVHEARRGEARYHLTEGKRIEKVKRYTRRDTGPATAKDVLERNLTVVYTEAYVEQVIQRIHYWRVNLTRSSMKTLHGNRFEEMDWMELAKSISRSEEFMRVPAYPPRVRTSAVRERQPNSQGVLFYESTLRLLIHWKGEHQYIIVVTLDALTRSRQLPLHVKHGPPDTRHHCDGGYGPIQVDIGIEVGCLRRLQHTDVNGTDVIDKPSSTPAIQSRLRPRESV</sequence>
<reference evidence="1" key="1">
    <citation type="journal article" date="2021" name="Environ. Microbiol.">
        <title>Gene family expansions and transcriptome signatures uncover fungal adaptations to wood decay.</title>
        <authorList>
            <person name="Hage H."/>
            <person name="Miyauchi S."/>
            <person name="Viragh M."/>
            <person name="Drula E."/>
            <person name="Min B."/>
            <person name="Chaduli D."/>
            <person name="Navarro D."/>
            <person name="Favel A."/>
            <person name="Norest M."/>
            <person name="Lesage-Meessen L."/>
            <person name="Balint B."/>
            <person name="Merenyi Z."/>
            <person name="de Eugenio L."/>
            <person name="Morin E."/>
            <person name="Martinez A.T."/>
            <person name="Baldrian P."/>
            <person name="Stursova M."/>
            <person name="Martinez M.J."/>
            <person name="Novotny C."/>
            <person name="Magnuson J.K."/>
            <person name="Spatafora J.W."/>
            <person name="Maurice S."/>
            <person name="Pangilinan J."/>
            <person name="Andreopoulos W."/>
            <person name="LaButti K."/>
            <person name="Hundley H."/>
            <person name="Na H."/>
            <person name="Kuo A."/>
            <person name="Barry K."/>
            <person name="Lipzen A."/>
            <person name="Henrissat B."/>
            <person name="Riley R."/>
            <person name="Ahrendt S."/>
            <person name="Nagy L.G."/>
            <person name="Grigoriev I.V."/>
            <person name="Martin F."/>
            <person name="Rosso M.N."/>
        </authorList>
    </citation>
    <scope>NUCLEOTIDE SEQUENCE</scope>
    <source>
        <strain evidence="1">CBS 384.51</strain>
    </source>
</reference>
<keyword evidence="2" id="KW-1185">Reference proteome</keyword>
<gene>
    <name evidence="1" type="ORF">BDY19DRAFT_910536</name>
</gene>
<proteinExistence type="predicted"/>
<evidence type="ECO:0000313" key="2">
    <source>
        <dbReference type="Proteomes" id="UP001055072"/>
    </source>
</evidence>
<protein>
    <submittedName>
        <fullName evidence="1">Uncharacterized protein</fullName>
    </submittedName>
</protein>